<dbReference type="EMBL" id="RZTZ01000011">
    <property type="protein sequence ID" value="RVT58821.1"/>
    <property type="molecule type" value="Genomic_DNA"/>
</dbReference>
<organism evidence="1 2">
    <name type="scientific">Niallia taxi</name>
    <dbReference type="NCBI Taxonomy" id="2499688"/>
    <lineage>
        <taxon>Bacteria</taxon>
        <taxon>Bacillati</taxon>
        <taxon>Bacillota</taxon>
        <taxon>Bacilli</taxon>
        <taxon>Bacillales</taxon>
        <taxon>Bacillaceae</taxon>
        <taxon>Niallia</taxon>
    </lineage>
</organism>
<protein>
    <submittedName>
        <fullName evidence="1">SMI1/KNR4 family protein</fullName>
    </submittedName>
</protein>
<keyword evidence="2" id="KW-1185">Reference proteome</keyword>
<gene>
    <name evidence="1" type="ORF">EM808_20905</name>
</gene>
<evidence type="ECO:0000313" key="1">
    <source>
        <dbReference type="EMBL" id="RVT58821.1"/>
    </source>
</evidence>
<dbReference type="Pfam" id="PF14567">
    <property type="entry name" value="SUKH_5"/>
    <property type="match status" value="1"/>
</dbReference>
<dbReference type="AlphaFoldDB" id="A0A437K6C2"/>
<dbReference type="Proteomes" id="UP000288024">
    <property type="component" value="Unassembled WGS sequence"/>
</dbReference>
<reference evidence="1 2" key="1">
    <citation type="submission" date="2019-01" db="EMBL/GenBank/DDBJ databases">
        <title>Bacillus sp. M5HDSG1-1, whole genome shotgun sequence.</title>
        <authorList>
            <person name="Tuo L."/>
        </authorList>
    </citation>
    <scope>NUCLEOTIDE SEQUENCE [LARGE SCALE GENOMIC DNA]</scope>
    <source>
        <strain evidence="1 2">M5HDSG1-1</strain>
    </source>
</reference>
<accession>A0A437K6C2</accession>
<dbReference type="InterPro" id="IPR037883">
    <property type="entry name" value="Knr4/Smi1-like_sf"/>
</dbReference>
<dbReference type="Gene3D" id="3.40.1580.10">
    <property type="entry name" value="SMI1/KNR4-like"/>
    <property type="match status" value="1"/>
</dbReference>
<comment type="caution">
    <text evidence="1">The sequence shown here is derived from an EMBL/GenBank/DDBJ whole genome shotgun (WGS) entry which is preliminary data.</text>
</comment>
<dbReference type="SUPFAM" id="SSF160631">
    <property type="entry name" value="SMI1/KNR4-like"/>
    <property type="match status" value="1"/>
</dbReference>
<sequence length="137" mass="15640">MNEIISRIMTKKPGVDEMDIGAAEEKLGAAFPVQFHQLYNLVNNAEIGEWLLFPIKDRNNVKKTWDDIVRQNIEARKEGLAEGWIVVGEDGTGDKLCLKSSTGHMEEPIYVWYHEDGQTERIAQSLMSFIMLLSQEE</sequence>
<dbReference type="RefSeq" id="WP_127740417.1">
    <property type="nucleotide sequence ID" value="NZ_RZTZ01000011.1"/>
</dbReference>
<evidence type="ECO:0000313" key="2">
    <source>
        <dbReference type="Proteomes" id="UP000288024"/>
    </source>
</evidence>
<proteinExistence type="predicted"/>
<name>A0A437K6C2_9BACI</name>